<dbReference type="AlphaFoldDB" id="B0WLS1"/>
<gene>
    <name evidence="2" type="primary">6040209</name>
    <name evidence="1" type="ORF">CpipJ_CPIJ007539</name>
</gene>
<reference evidence="2" key="2">
    <citation type="submission" date="2020-05" db="UniProtKB">
        <authorList>
            <consortium name="EnsemblMetazoa"/>
        </authorList>
    </citation>
    <scope>IDENTIFICATION</scope>
    <source>
        <strain evidence="2">JHB</strain>
    </source>
</reference>
<proteinExistence type="predicted"/>
<name>B0WLS1_CULQU</name>
<dbReference type="HOGENOM" id="CLU_2856249_0_0_1"/>
<feature type="non-terminal residue" evidence="1">
    <location>
        <position position="1"/>
    </location>
</feature>
<dbReference type="VEuPathDB" id="VectorBase:CPIJ007539"/>
<keyword evidence="3" id="KW-1185">Reference proteome</keyword>
<evidence type="ECO:0000313" key="2">
    <source>
        <dbReference type="EnsemblMetazoa" id="CPIJ007539-PA"/>
    </source>
</evidence>
<accession>B0WLS1</accession>
<evidence type="ECO:0000313" key="3">
    <source>
        <dbReference type="Proteomes" id="UP000002320"/>
    </source>
</evidence>
<dbReference type="Proteomes" id="UP000002320">
    <property type="component" value="Unassembled WGS sequence"/>
</dbReference>
<dbReference type="KEGG" id="cqu:CpipJ_CPIJ007539"/>
<evidence type="ECO:0000313" key="1">
    <source>
        <dbReference type="EMBL" id="EDS30649.1"/>
    </source>
</evidence>
<dbReference type="InParanoid" id="B0WLS1"/>
<protein>
    <submittedName>
        <fullName evidence="1 2">Uncharacterized protein</fullName>
    </submittedName>
</protein>
<dbReference type="EMBL" id="DS231990">
    <property type="protein sequence ID" value="EDS30649.1"/>
    <property type="molecule type" value="Genomic_DNA"/>
</dbReference>
<reference evidence="1" key="1">
    <citation type="submission" date="2007-03" db="EMBL/GenBank/DDBJ databases">
        <title>Annotation of Culex pipiens quinquefasciatus.</title>
        <authorList>
            <consortium name="The Broad Institute Genome Sequencing Platform"/>
            <person name="Atkinson P.W."/>
            <person name="Hemingway J."/>
            <person name="Christensen B.M."/>
            <person name="Higgs S."/>
            <person name="Kodira C."/>
            <person name="Hannick L."/>
            <person name="Megy K."/>
            <person name="O'Leary S."/>
            <person name="Pearson M."/>
            <person name="Haas B.J."/>
            <person name="Mauceli E."/>
            <person name="Wortman J.R."/>
            <person name="Lee N.H."/>
            <person name="Guigo R."/>
            <person name="Stanke M."/>
            <person name="Alvarado L."/>
            <person name="Amedeo P."/>
            <person name="Antoine C.H."/>
            <person name="Arensburger P."/>
            <person name="Bidwell S.L."/>
            <person name="Crawford M."/>
            <person name="Camaro F."/>
            <person name="Devon K."/>
            <person name="Engels R."/>
            <person name="Hammond M."/>
            <person name="Howarth C."/>
            <person name="Koehrsen M."/>
            <person name="Lawson D."/>
            <person name="Montgomery P."/>
            <person name="Nene V."/>
            <person name="Nusbaum C."/>
            <person name="Puiu D."/>
            <person name="Romero-Severson J."/>
            <person name="Severson D.W."/>
            <person name="Shumway M."/>
            <person name="Sisk P."/>
            <person name="Stolte C."/>
            <person name="Zeng Q."/>
            <person name="Eisenstadt E."/>
            <person name="Fraser-Liggett C."/>
            <person name="Strausberg R."/>
            <person name="Galagan J."/>
            <person name="Birren B."/>
            <person name="Collins F.H."/>
        </authorList>
    </citation>
    <scope>NUCLEOTIDE SEQUENCE [LARGE SCALE GENOMIC DNA]</scope>
    <source>
        <strain evidence="1">JHB</strain>
    </source>
</reference>
<dbReference type="EnsemblMetazoa" id="CPIJ007539-RA">
    <property type="protein sequence ID" value="CPIJ007539-PA"/>
    <property type="gene ID" value="CPIJ007539"/>
</dbReference>
<sequence length="65" mass="6860">TNQHRRDLLAVLDPSVSRGVNDVCVCGGCKGGFRILAVSAGLQGLSHFVDPLRKSSGIVRVGVDR</sequence>
<organism>
    <name type="scientific">Culex quinquefasciatus</name>
    <name type="common">Southern house mosquito</name>
    <name type="synonym">Culex pungens</name>
    <dbReference type="NCBI Taxonomy" id="7176"/>
    <lineage>
        <taxon>Eukaryota</taxon>
        <taxon>Metazoa</taxon>
        <taxon>Ecdysozoa</taxon>
        <taxon>Arthropoda</taxon>
        <taxon>Hexapoda</taxon>
        <taxon>Insecta</taxon>
        <taxon>Pterygota</taxon>
        <taxon>Neoptera</taxon>
        <taxon>Endopterygota</taxon>
        <taxon>Diptera</taxon>
        <taxon>Nematocera</taxon>
        <taxon>Culicoidea</taxon>
        <taxon>Culicidae</taxon>
        <taxon>Culicinae</taxon>
        <taxon>Culicini</taxon>
        <taxon>Culex</taxon>
        <taxon>Culex</taxon>
    </lineage>
</organism>